<dbReference type="GO" id="GO:0016757">
    <property type="term" value="F:glycosyltransferase activity"/>
    <property type="evidence" value="ECO:0007669"/>
    <property type="project" value="UniProtKB-KW"/>
</dbReference>
<dbReference type="Gene3D" id="3.90.550.10">
    <property type="entry name" value="Spore Coat Polysaccharide Biosynthesis Protein SpsA, Chain A"/>
    <property type="match status" value="1"/>
</dbReference>
<feature type="domain" description="Glycosyltransferase 2-like" evidence="3">
    <location>
        <begin position="21"/>
        <end position="147"/>
    </location>
</feature>
<evidence type="ECO:0000313" key="5">
    <source>
        <dbReference type="Proteomes" id="UP000430222"/>
    </source>
</evidence>
<dbReference type="RefSeq" id="WP_154621718.1">
    <property type="nucleotide sequence ID" value="NZ_VUNL01000020.1"/>
</dbReference>
<evidence type="ECO:0000256" key="2">
    <source>
        <dbReference type="ARBA" id="ARBA00022679"/>
    </source>
</evidence>
<dbReference type="AlphaFoldDB" id="A0A6I2V1X5"/>
<gene>
    <name evidence="4" type="ORF">FYJ78_12410</name>
</gene>
<name>A0A6I2V1X5_9FIRM</name>
<dbReference type="Pfam" id="PF00535">
    <property type="entry name" value="Glycos_transf_2"/>
    <property type="match status" value="1"/>
</dbReference>
<accession>A0A6I2V1X5</accession>
<dbReference type="Proteomes" id="UP000430222">
    <property type="component" value="Unassembled WGS sequence"/>
</dbReference>
<evidence type="ECO:0000259" key="3">
    <source>
        <dbReference type="Pfam" id="PF00535"/>
    </source>
</evidence>
<keyword evidence="5" id="KW-1185">Reference proteome</keyword>
<comment type="caution">
    <text evidence="4">The sequence shown here is derived from an EMBL/GenBank/DDBJ whole genome shotgun (WGS) entry which is preliminary data.</text>
</comment>
<dbReference type="EMBL" id="VUNL01000020">
    <property type="protein sequence ID" value="MSV25951.1"/>
    <property type="molecule type" value="Genomic_DNA"/>
</dbReference>
<dbReference type="SUPFAM" id="SSF53448">
    <property type="entry name" value="Nucleotide-diphospho-sugar transferases"/>
    <property type="match status" value="1"/>
</dbReference>
<evidence type="ECO:0000256" key="1">
    <source>
        <dbReference type="ARBA" id="ARBA00022676"/>
    </source>
</evidence>
<keyword evidence="2 4" id="KW-0808">Transferase</keyword>
<dbReference type="PANTHER" id="PTHR22916:SF51">
    <property type="entry name" value="GLYCOSYLTRANSFERASE EPSH-RELATED"/>
    <property type="match status" value="1"/>
</dbReference>
<dbReference type="PANTHER" id="PTHR22916">
    <property type="entry name" value="GLYCOSYLTRANSFERASE"/>
    <property type="match status" value="1"/>
</dbReference>
<keyword evidence="1" id="KW-0328">Glycosyltransferase</keyword>
<dbReference type="InterPro" id="IPR029044">
    <property type="entry name" value="Nucleotide-diphossugar_trans"/>
</dbReference>
<sequence length="322" mass="38208">MKLVYRGEHKNMTNLNDPLLSVTIPVFNMEDYLSRCMDSLLAQQYRNIEIIAVDDGSTDRSLEILNNYAKKDKRIHVIHQENKGLVAARETALKVANGEYISFLDPDDWIDADYYYGLISFMEEECLDIGIGGFVINYDDEQKSIFKRTKKCIYDKKNAMIKMFSFDGYRWELWDKIYRAKVIKTTKVDSKIKCGEDLFRNWFAFSNSERIGYVPLYGYHYYQRVNSMTKKSGIKYNEMVSYVFDELECYAKNKPEIYKSFKIRRLIFVIHECWRLMKDKSDDNNIKKMIAYMIDNIGDYIFLPLRTKALFFVVMINVLIKR</sequence>
<dbReference type="InterPro" id="IPR001173">
    <property type="entry name" value="Glyco_trans_2-like"/>
</dbReference>
<reference evidence="4 5" key="1">
    <citation type="submission" date="2019-08" db="EMBL/GenBank/DDBJ databases">
        <title>In-depth cultivation of the pig gut microbiome towards novel bacterial diversity and tailored functional studies.</title>
        <authorList>
            <person name="Wylensek D."/>
            <person name="Hitch T.C.A."/>
            <person name="Clavel T."/>
        </authorList>
    </citation>
    <scope>NUCLEOTIDE SEQUENCE [LARGE SCALE GENOMIC DNA]</scope>
    <source>
        <strain evidence="5">WCA-380-WT-3B3</strain>
    </source>
</reference>
<protein>
    <submittedName>
        <fullName evidence="4">Glycosyltransferase</fullName>
    </submittedName>
</protein>
<proteinExistence type="predicted"/>
<dbReference type="CDD" id="cd00761">
    <property type="entry name" value="Glyco_tranf_GTA_type"/>
    <property type="match status" value="1"/>
</dbReference>
<evidence type="ECO:0000313" key="4">
    <source>
        <dbReference type="EMBL" id="MSV25951.1"/>
    </source>
</evidence>
<organism evidence="4 5">
    <name type="scientific">Selenomonas montiformis</name>
    <dbReference type="NCBI Taxonomy" id="2652285"/>
    <lineage>
        <taxon>Bacteria</taxon>
        <taxon>Bacillati</taxon>
        <taxon>Bacillota</taxon>
        <taxon>Negativicutes</taxon>
        <taxon>Selenomonadales</taxon>
        <taxon>Selenomonadaceae</taxon>
        <taxon>Selenomonas</taxon>
    </lineage>
</organism>